<evidence type="ECO:0000313" key="2">
    <source>
        <dbReference type="Proteomes" id="UP001162175"/>
    </source>
</evidence>
<dbReference type="AlphaFoldDB" id="A0AA43QWA4"/>
<dbReference type="Proteomes" id="UP001162175">
    <property type="component" value="Unassembled WGS sequence"/>
</dbReference>
<dbReference type="RefSeq" id="WP_004414556.1">
    <property type="nucleotide sequence ID" value="NZ_JAPFAQ010000131.1"/>
</dbReference>
<accession>A0AA43QWA4</accession>
<comment type="caution">
    <text evidence="1">The sequence shown here is derived from an EMBL/GenBank/DDBJ whole genome shotgun (WGS) entry which is preliminary data.</text>
</comment>
<sequence length="355" mass="41504">MKKRVIVAYKFKVNIFSVEVIEKSSYGNILVYKKETSNTLFNLFNLDSFIKSTKKEIEKTIASKINDVVVIVQNSSDLSIHKKIILNKSSTSNLTELDIAKKLYQLEKANKQYLFDYSYIEQKQNENFINLSTLDWNKAKNIFNLFIKNDLNVLRIYDYDFLNNISLDYKKEKGVATLISFEDLCLKIEILKNNICIFKNELKMGIDFLIKLIADHLKISENQAKIELNLWTLNLHAGDSKEIEFLVKKYLFLVEKECSSFNMKLLENQNVKFSCLNSKIVSIFNKFDNQIIKLISFNKENIYLNEIISNEMLGIISLIDNNAQNTIKEMTITSELFVLDTYNLENKNYSFNYNK</sequence>
<proteinExistence type="predicted"/>
<name>A0AA43QWA4_MYCAR</name>
<reference evidence="1" key="1">
    <citation type="submission" date="2022-11" db="EMBL/GenBank/DDBJ databases">
        <title>Draft genome of Mycoplasma arginini isolated from fly.</title>
        <authorList>
            <person name="Severgnini M."/>
            <person name="Gioia G."/>
            <person name="Cremonesi P."/>
            <person name="Moroni P."/>
            <person name="Addis M.F."/>
            <person name="Castiglioni B."/>
        </authorList>
    </citation>
    <scope>NUCLEOTIDE SEQUENCE</scope>
    <source>
        <strain evidence="1">QMP CG1-1632</strain>
    </source>
</reference>
<dbReference type="EMBL" id="JAPFAR010000002">
    <property type="protein sequence ID" value="MDI3349355.1"/>
    <property type="molecule type" value="Genomic_DNA"/>
</dbReference>
<gene>
    <name evidence="1" type="ORF">DCBHLPFO_00467</name>
</gene>
<protein>
    <submittedName>
        <fullName evidence="1">Uncharacterized protein</fullName>
    </submittedName>
</protein>
<evidence type="ECO:0000313" key="1">
    <source>
        <dbReference type="EMBL" id="MDI3349355.1"/>
    </source>
</evidence>
<organism evidence="1 2">
    <name type="scientific">Mycoplasmopsis arginini</name>
    <name type="common">Mycoplasma arginini</name>
    <dbReference type="NCBI Taxonomy" id="2094"/>
    <lineage>
        <taxon>Bacteria</taxon>
        <taxon>Bacillati</taxon>
        <taxon>Mycoplasmatota</taxon>
        <taxon>Mycoplasmoidales</taxon>
        <taxon>Metamycoplasmataceae</taxon>
        <taxon>Mycoplasmopsis</taxon>
    </lineage>
</organism>